<dbReference type="Pfam" id="PF01212">
    <property type="entry name" value="Beta_elim_lyase"/>
    <property type="match status" value="1"/>
</dbReference>
<evidence type="ECO:0000313" key="8">
    <source>
        <dbReference type="Proteomes" id="UP000028826"/>
    </source>
</evidence>
<dbReference type="PANTHER" id="PTHR48097:SF5">
    <property type="entry name" value="LOW SPECIFICITY L-THREONINE ALDOLASE"/>
    <property type="match status" value="1"/>
</dbReference>
<protein>
    <recommendedName>
        <fullName evidence="5">L-threonine aldolase</fullName>
        <ecNumber evidence="5">4.1.2.48</ecNumber>
    </recommendedName>
</protein>
<dbReference type="EC" id="4.1.2.48" evidence="5"/>
<dbReference type="RefSeq" id="WP_035706579.1">
    <property type="nucleotide sequence ID" value="NZ_CAMIFG010000014.1"/>
</dbReference>
<dbReference type="PIRSF" id="PIRSF038940">
    <property type="entry name" value="Low_specificity_LTA"/>
    <property type="match status" value="1"/>
</dbReference>
<dbReference type="Gene3D" id="3.90.1150.10">
    <property type="entry name" value="Aspartate Aminotransferase, domain 1"/>
    <property type="match status" value="1"/>
</dbReference>
<dbReference type="GO" id="GO:0006567">
    <property type="term" value="P:L-threonine catabolic process"/>
    <property type="evidence" value="ECO:0007669"/>
    <property type="project" value="UniProtKB-UniRule"/>
</dbReference>
<dbReference type="InterPro" id="IPR015424">
    <property type="entry name" value="PyrdxlP-dep_Trfase"/>
</dbReference>
<comment type="function">
    <text evidence="5">Catalyzes the cleavage of L-allo-threonine and L-threonine to glycine and acetaldehyde.</text>
</comment>
<dbReference type="OrthoDB" id="9774495at2"/>
<dbReference type="InterPro" id="IPR015421">
    <property type="entry name" value="PyrdxlP-dep_Trfase_major"/>
</dbReference>
<dbReference type="EMBL" id="JGYG01000001">
    <property type="protein sequence ID" value="KFI32148.1"/>
    <property type="molecule type" value="Genomic_DNA"/>
</dbReference>
<organism evidence="7 8">
    <name type="scientific">Haematobacter massiliensis</name>
    <dbReference type="NCBI Taxonomy" id="195105"/>
    <lineage>
        <taxon>Bacteria</taxon>
        <taxon>Pseudomonadati</taxon>
        <taxon>Pseudomonadota</taxon>
        <taxon>Alphaproteobacteria</taxon>
        <taxon>Rhodobacterales</taxon>
        <taxon>Paracoccaceae</taxon>
        <taxon>Haematobacter</taxon>
    </lineage>
</organism>
<keyword evidence="4 5" id="KW-0663">Pyridoxal phosphate</keyword>
<evidence type="ECO:0000256" key="3">
    <source>
        <dbReference type="ARBA" id="ARBA00011881"/>
    </source>
</evidence>
<gene>
    <name evidence="7" type="ORF">CN97_07000</name>
</gene>
<evidence type="ECO:0000313" key="7">
    <source>
        <dbReference type="EMBL" id="KFI32148.1"/>
    </source>
</evidence>
<dbReference type="GO" id="GO:0004793">
    <property type="term" value="F:threonine aldolase activity"/>
    <property type="evidence" value="ECO:0007669"/>
    <property type="project" value="UniProtKB-UniRule"/>
</dbReference>
<dbReference type="InterPro" id="IPR026273">
    <property type="entry name" value="Low_specificity_L-TA_bact"/>
</dbReference>
<feature type="domain" description="Aromatic amino acid beta-eliminating lyase/threonine aldolase" evidence="6">
    <location>
        <begin position="2"/>
        <end position="291"/>
    </location>
</feature>
<evidence type="ECO:0000256" key="5">
    <source>
        <dbReference type="PIRNR" id="PIRNR038940"/>
    </source>
</evidence>
<dbReference type="InterPro" id="IPR015422">
    <property type="entry name" value="PyrdxlP-dep_Trfase_small"/>
</dbReference>
<comment type="catalytic activity">
    <reaction evidence="5">
        <text>L-threonine = acetaldehyde + glycine</text>
        <dbReference type="Rhea" id="RHEA:19625"/>
        <dbReference type="ChEBI" id="CHEBI:15343"/>
        <dbReference type="ChEBI" id="CHEBI:57305"/>
        <dbReference type="ChEBI" id="CHEBI:57926"/>
        <dbReference type="EC" id="4.1.2.48"/>
    </reaction>
</comment>
<comment type="caution">
    <text evidence="7">The sequence shown here is derived from an EMBL/GenBank/DDBJ whole genome shotgun (WGS) entry which is preliminary data.</text>
</comment>
<dbReference type="SUPFAM" id="SSF53383">
    <property type="entry name" value="PLP-dependent transferases"/>
    <property type="match status" value="1"/>
</dbReference>
<dbReference type="Proteomes" id="UP000028826">
    <property type="component" value="Unassembled WGS sequence"/>
</dbReference>
<comment type="cofactor">
    <cofactor evidence="1 5">
        <name>pyridoxal 5'-phosphate</name>
        <dbReference type="ChEBI" id="CHEBI:597326"/>
    </cofactor>
</comment>
<keyword evidence="8" id="KW-1185">Reference proteome</keyword>
<sequence>MQFASDNIAPVPRQVLDAIERANHGAMASYGGEPLMREVEARMRAVFEAPDAAVYLVATGTAANSLSLACLVQPWQTVYCHRHAHIEEDECAAPEFYMGGAKLTLLDGDHAKIDPAGLEQSLRSAAGAGVHNVQKGALSLTNATENGTVYTVAEVERLCAIARAAGIPVHMDGARFANALAATNASPAEMTWKAGVDILSFGGTKNGLLGVEAVVIFDPAKAWEFELRRKRGGHLFSKHRYLSAQMLAYLDDDLWLRSARHANAMATRLSQGIAALPGASLVHPTEANAVFAAWPREGHRRAQEAGAYYYLWPGHQSLDGPGEDPVAARLVCSWATTEEEVDRFLSIIR</sequence>
<evidence type="ECO:0000259" key="6">
    <source>
        <dbReference type="Pfam" id="PF01212"/>
    </source>
</evidence>
<proteinExistence type="inferred from homology"/>
<dbReference type="PANTHER" id="PTHR48097">
    <property type="entry name" value="L-THREONINE ALDOLASE-RELATED"/>
    <property type="match status" value="1"/>
</dbReference>
<dbReference type="eggNOG" id="COG2008">
    <property type="taxonomic scope" value="Bacteria"/>
</dbReference>
<dbReference type="InterPro" id="IPR001597">
    <property type="entry name" value="ArAA_b-elim_lyase/Thr_aldolase"/>
</dbReference>
<comment type="similarity">
    <text evidence="2 5">Belongs to the threonine aldolase family.</text>
</comment>
<reference evidence="7 8" key="1">
    <citation type="submission" date="2014-03" db="EMBL/GenBank/DDBJ databases">
        <title>Genome of Haematobacter massiliensis CCUG 47968.</title>
        <authorList>
            <person name="Wang D."/>
            <person name="Wang G."/>
        </authorList>
    </citation>
    <scope>NUCLEOTIDE SEQUENCE [LARGE SCALE GENOMIC DNA]</scope>
    <source>
        <strain evidence="7 8">CCUG 47968</strain>
    </source>
</reference>
<comment type="subunit">
    <text evidence="3">Homotetramer.</text>
</comment>
<comment type="catalytic activity">
    <reaction evidence="5">
        <text>L-allo-threonine = acetaldehyde + glycine</text>
        <dbReference type="Rhea" id="RHEA:26209"/>
        <dbReference type="ChEBI" id="CHEBI:15343"/>
        <dbReference type="ChEBI" id="CHEBI:57305"/>
        <dbReference type="ChEBI" id="CHEBI:58585"/>
        <dbReference type="EC" id="4.1.2.48"/>
    </reaction>
</comment>
<evidence type="ECO:0000256" key="1">
    <source>
        <dbReference type="ARBA" id="ARBA00001933"/>
    </source>
</evidence>
<keyword evidence="5" id="KW-0456">Lyase</keyword>
<dbReference type="STRING" id="195105.CN97_07000"/>
<evidence type="ECO:0000256" key="2">
    <source>
        <dbReference type="ARBA" id="ARBA00006966"/>
    </source>
</evidence>
<dbReference type="Gene3D" id="3.40.640.10">
    <property type="entry name" value="Type I PLP-dependent aspartate aminotransferase-like (Major domain)"/>
    <property type="match status" value="1"/>
</dbReference>
<evidence type="ECO:0000256" key="4">
    <source>
        <dbReference type="ARBA" id="ARBA00022898"/>
    </source>
</evidence>
<accession>A0A086YCZ8</accession>
<dbReference type="AlphaFoldDB" id="A0A086YCZ8"/>
<name>A0A086YCZ8_9RHOB</name>